<protein>
    <submittedName>
        <fullName evidence="2">Putative endoribonuclease</fullName>
    </submittedName>
</protein>
<sequence>MHRPSLNRRLPTQTLNATHTKRSTTMSTITRTPVNPVAWGQNFLMHQGEVTEGAQRVLRCSGQVDLVEDADAPMGLSAGHEDVRGQLQAILDSLDALLEGAGMTRADIVHLTFYATDIPATLEAYDVYAAWIGETGAMPPQSMIGVASLVDPGLHLEIEMTAAR</sequence>
<dbReference type="KEGG" id="euz:DVS28_a4305"/>
<keyword evidence="3" id="KW-1185">Reference proteome</keyword>
<evidence type="ECO:0000313" key="2">
    <source>
        <dbReference type="EMBL" id="AXV08971.1"/>
    </source>
</evidence>
<dbReference type="EMBL" id="CP031165">
    <property type="protein sequence ID" value="AXV08971.1"/>
    <property type="molecule type" value="Genomic_DNA"/>
</dbReference>
<reference evidence="2 3" key="1">
    <citation type="submission" date="2018-09" db="EMBL/GenBank/DDBJ databases">
        <title>Complete genome sequence of Euzebya sp. DY32-46 isolated from seawater of Pacific Ocean.</title>
        <authorList>
            <person name="Xu L."/>
            <person name="Wu Y.-H."/>
            <person name="Xu X.-W."/>
        </authorList>
    </citation>
    <scope>NUCLEOTIDE SEQUENCE [LARGE SCALE GENOMIC DNA]</scope>
    <source>
        <strain evidence="2 3">DY32-46</strain>
    </source>
</reference>
<dbReference type="SUPFAM" id="SSF55298">
    <property type="entry name" value="YjgF-like"/>
    <property type="match status" value="1"/>
</dbReference>
<organism evidence="2 3">
    <name type="scientific">Euzebya pacifica</name>
    <dbReference type="NCBI Taxonomy" id="1608957"/>
    <lineage>
        <taxon>Bacteria</taxon>
        <taxon>Bacillati</taxon>
        <taxon>Actinomycetota</taxon>
        <taxon>Nitriliruptoria</taxon>
        <taxon>Euzebyales</taxon>
    </lineage>
</organism>
<name>A0A346Y3C4_9ACTN</name>
<evidence type="ECO:0000256" key="1">
    <source>
        <dbReference type="SAM" id="MobiDB-lite"/>
    </source>
</evidence>
<dbReference type="AlphaFoldDB" id="A0A346Y3C4"/>
<gene>
    <name evidence="2" type="ORF">DVS28_a4305</name>
</gene>
<feature type="compositionally biased region" description="Polar residues" evidence="1">
    <location>
        <begin position="10"/>
        <end position="26"/>
    </location>
</feature>
<dbReference type="Pfam" id="PF01042">
    <property type="entry name" value="Ribonuc_L-PSP"/>
    <property type="match status" value="1"/>
</dbReference>
<dbReference type="OrthoDB" id="4375842at2"/>
<evidence type="ECO:0000313" key="3">
    <source>
        <dbReference type="Proteomes" id="UP000264006"/>
    </source>
</evidence>
<accession>A0A346Y3C4</accession>
<proteinExistence type="predicted"/>
<feature type="region of interest" description="Disordered" evidence="1">
    <location>
        <begin position="1"/>
        <end position="26"/>
    </location>
</feature>
<dbReference type="InterPro" id="IPR006175">
    <property type="entry name" value="YjgF/YER057c/UK114"/>
</dbReference>
<dbReference type="Proteomes" id="UP000264006">
    <property type="component" value="Chromosome"/>
</dbReference>
<dbReference type="InterPro" id="IPR035959">
    <property type="entry name" value="RutC-like_sf"/>
</dbReference>
<dbReference type="Gene3D" id="3.30.1330.40">
    <property type="entry name" value="RutC-like"/>
    <property type="match status" value="1"/>
</dbReference>